<comment type="caution">
    <text evidence="2">The sequence shown here is derived from an EMBL/GenBank/DDBJ whole genome shotgun (WGS) entry which is preliminary data.</text>
</comment>
<gene>
    <name evidence="2" type="ORF">CH367_01935</name>
</gene>
<evidence type="ECO:0000313" key="3">
    <source>
        <dbReference type="Proteomes" id="UP000231879"/>
    </source>
</evidence>
<dbReference type="EMBL" id="NPDS01000001">
    <property type="protein sequence ID" value="PJZ58828.1"/>
    <property type="molecule type" value="Genomic_DNA"/>
</dbReference>
<evidence type="ECO:0000256" key="1">
    <source>
        <dbReference type="SAM" id="Phobius"/>
    </source>
</evidence>
<dbReference type="SUPFAM" id="SSF53335">
    <property type="entry name" value="S-adenosyl-L-methionine-dependent methyltransferases"/>
    <property type="match status" value="1"/>
</dbReference>
<feature type="transmembrane region" description="Helical" evidence="1">
    <location>
        <begin position="156"/>
        <end position="178"/>
    </location>
</feature>
<evidence type="ECO:0000313" key="2">
    <source>
        <dbReference type="EMBL" id="PJZ58828.1"/>
    </source>
</evidence>
<keyword evidence="1" id="KW-0472">Membrane</keyword>
<reference evidence="2 3" key="1">
    <citation type="submission" date="2017-07" db="EMBL/GenBank/DDBJ databases">
        <title>Leptospira spp. isolated from tropical soils.</title>
        <authorList>
            <person name="Thibeaux R."/>
            <person name="Iraola G."/>
            <person name="Ferres I."/>
            <person name="Bierque E."/>
            <person name="Girault D."/>
            <person name="Soupe-Gilbert M.-E."/>
            <person name="Picardeau M."/>
            <person name="Goarant C."/>
        </authorList>
    </citation>
    <scope>NUCLEOTIDE SEQUENCE [LARGE SCALE GENOMIC DNA]</scope>
    <source>
        <strain evidence="2 3">FH4-C-A1</strain>
    </source>
</reference>
<sequence>MILSGNVENQRRFFDLFSRSYHLMEFFTFGLANRTRKRFLRILNPSNEGIVCDLMCGNGNNIGILKKDFQCGKIIGVDVSDGMIRVARDRFGEEDVFYFNENALCSSVPSNHCDFVSCSFGLKTLQPEQRVLLISEVYRILKPSGTFVFMELSKPIGFVSIFWKFYFLFFLPLIARLFSYPFVKRKYLTDSIYDFGSIFSDETFYRSVFSKLRFFRWYGGIVTGVSGMKSEPSNVC</sequence>
<keyword evidence="2" id="KW-0489">Methyltransferase</keyword>
<protein>
    <submittedName>
        <fullName evidence="2">SAM-dependent methyltransferase</fullName>
    </submittedName>
</protein>
<dbReference type="PANTHER" id="PTHR43591">
    <property type="entry name" value="METHYLTRANSFERASE"/>
    <property type="match status" value="1"/>
</dbReference>
<accession>A0ABX4NPS5</accession>
<dbReference type="CDD" id="cd02440">
    <property type="entry name" value="AdoMet_MTases"/>
    <property type="match status" value="1"/>
</dbReference>
<dbReference type="Gene3D" id="3.40.50.150">
    <property type="entry name" value="Vaccinia Virus protein VP39"/>
    <property type="match status" value="1"/>
</dbReference>
<dbReference type="GO" id="GO:0032259">
    <property type="term" value="P:methylation"/>
    <property type="evidence" value="ECO:0007669"/>
    <property type="project" value="UniProtKB-KW"/>
</dbReference>
<organism evidence="2 3">
    <name type="scientific">Leptospira barantonii</name>
    <dbReference type="NCBI Taxonomy" id="2023184"/>
    <lineage>
        <taxon>Bacteria</taxon>
        <taxon>Pseudomonadati</taxon>
        <taxon>Spirochaetota</taxon>
        <taxon>Spirochaetia</taxon>
        <taxon>Leptospirales</taxon>
        <taxon>Leptospiraceae</taxon>
        <taxon>Leptospira</taxon>
    </lineage>
</organism>
<name>A0ABX4NPS5_9LEPT</name>
<proteinExistence type="predicted"/>
<dbReference type="GO" id="GO:0008168">
    <property type="term" value="F:methyltransferase activity"/>
    <property type="evidence" value="ECO:0007669"/>
    <property type="project" value="UniProtKB-KW"/>
</dbReference>
<dbReference type="RefSeq" id="WP_100760813.1">
    <property type="nucleotide sequence ID" value="NZ_NPDS01000001.1"/>
</dbReference>
<keyword evidence="1" id="KW-1133">Transmembrane helix</keyword>
<dbReference type="InterPro" id="IPR029063">
    <property type="entry name" value="SAM-dependent_MTases_sf"/>
</dbReference>
<dbReference type="Pfam" id="PF01209">
    <property type="entry name" value="Ubie_methyltran"/>
    <property type="match status" value="1"/>
</dbReference>
<keyword evidence="2" id="KW-0808">Transferase</keyword>
<keyword evidence="3" id="KW-1185">Reference proteome</keyword>
<dbReference type="Proteomes" id="UP000231879">
    <property type="component" value="Unassembled WGS sequence"/>
</dbReference>
<dbReference type="PANTHER" id="PTHR43591:SF24">
    <property type="entry name" value="2-METHOXY-6-POLYPRENYL-1,4-BENZOQUINOL METHYLASE, MITOCHONDRIAL"/>
    <property type="match status" value="1"/>
</dbReference>
<keyword evidence="1" id="KW-0812">Transmembrane</keyword>